<dbReference type="Proteomes" id="UP000277212">
    <property type="component" value="Unassembled WGS sequence"/>
</dbReference>
<accession>A0A3M2SQQ4</accession>
<comment type="caution">
    <text evidence="1">The sequence shown here is derived from an EMBL/GenBank/DDBJ whole genome shotgun (WGS) entry which is preliminary data.</text>
</comment>
<sequence length="267" mass="29080">MPSWAIVGSTRGIGFEYVNQLSSSKDNTVLALIRNRNTAGPLEELAAKRDNIHVIETDISSPSRLEETAQAIGKITGSKLDVLIYNAFSMGTENMTLTPSGFTGKEAELEREIFESIKVNLLHMVNSVNAMLPLIRNGLQKKIIYISSGLGDTEVIRTTELPSLLGYAVGKASGNIMMAKYAAELKNEGVLTLSMSPGWVATDSAAEVVKDPQAFQFMVQAFQKLDPSVTGMIPTEESVKQQLSVIDNLDESKSGSFLSHHGNHDWF</sequence>
<protein>
    <recommendedName>
        <fullName evidence="3">NAD(P)-binding protein</fullName>
    </recommendedName>
</protein>
<dbReference type="AlphaFoldDB" id="A0A3M2SQQ4"/>
<gene>
    <name evidence="1" type="ORF">CDV36_000430</name>
</gene>
<dbReference type="GO" id="GO:0016616">
    <property type="term" value="F:oxidoreductase activity, acting on the CH-OH group of donors, NAD or NADP as acceptor"/>
    <property type="evidence" value="ECO:0007669"/>
    <property type="project" value="TreeGrafter"/>
</dbReference>
<keyword evidence="2" id="KW-1185">Reference proteome</keyword>
<dbReference type="Gene3D" id="3.40.50.720">
    <property type="entry name" value="NAD(P)-binding Rossmann-like Domain"/>
    <property type="match status" value="1"/>
</dbReference>
<proteinExistence type="predicted"/>
<dbReference type="PANTHER" id="PTHR45458">
    <property type="entry name" value="SHORT-CHAIN DEHYDROGENASE/REDUCTASE SDR"/>
    <property type="match status" value="1"/>
</dbReference>
<dbReference type="InterPro" id="IPR036291">
    <property type="entry name" value="NAD(P)-bd_dom_sf"/>
</dbReference>
<dbReference type="PRINTS" id="PR00081">
    <property type="entry name" value="GDHRDH"/>
</dbReference>
<dbReference type="EMBL" id="NKUJ01000003">
    <property type="protein sequence ID" value="RMJ19897.1"/>
    <property type="molecule type" value="Genomic_DNA"/>
</dbReference>
<evidence type="ECO:0008006" key="3">
    <source>
        <dbReference type="Google" id="ProtNLM"/>
    </source>
</evidence>
<dbReference type="InterPro" id="IPR002347">
    <property type="entry name" value="SDR_fam"/>
</dbReference>
<dbReference type="OrthoDB" id="5296at2759"/>
<name>A0A3M2SQQ4_9HYPO</name>
<dbReference type="InterPro" id="IPR052184">
    <property type="entry name" value="SDR_enzymes"/>
</dbReference>
<dbReference type="SUPFAM" id="SSF51735">
    <property type="entry name" value="NAD(P)-binding Rossmann-fold domains"/>
    <property type="match status" value="1"/>
</dbReference>
<dbReference type="Pfam" id="PF00106">
    <property type="entry name" value="adh_short"/>
    <property type="match status" value="1"/>
</dbReference>
<organism evidence="1 2">
    <name type="scientific">Fusarium kuroshium</name>
    <dbReference type="NCBI Taxonomy" id="2010991"/>
    <lineage>
        <taxon>Eukaryota</taxon>
        <taxon>Fungi</taxon>
        <taxon>Dikarya</taxon>
        <taxon>Ascomycota</taxon>
        <taxon>Pezizomycotina</taxon>
        <taxon>Sordariomycetes</taxon>
        <taxon>Hypocreomycetidae</taxon>
        <taxon>Hypocreales</taxon>
        <taxon>Nectriaceae</taxon>
        <taxon>Fusarium</taxon>
        <taxon>Fusarium solani species complex</taxon>
    </lineage>
</organism>
<evidence type="ECO:0000313" key="1">
    <source>
        <dbReference type="EMBL" id="RMJ19897.1"/>
    </source>
</evidence>
<dbReference type="PANTHER" id="PTHR45458:SF3">
    <property type="entry name" value="CHAIN DEHYDROGENASE (ATSC), PUTATIVE-RELATED"/>
    <property type="match status" value="1"/>
</dbReference>
<reference evidence="1 2" key="1">
    <citation type="submission" date="2017-06" db="EMBL/GenBank/DDBJ databases">
        <title>Comparative genomic analysis of Ambrosia Fusariam Clade fungi.</title>
        <authorList>
            <person name="Stajich J.E."/>
            <person name="Carrillo J."/>
            <person name="Kijimoto T."/>
            <person name="Eskalen A."/>
            <person name="O'Donnell K."/>
            <person name="Kasson M."/>
        </authorList>
    </citation>
    <scope>NUCLEOTIDE SEQUENCE [LARGE SCALE GENOMIC DNA]</scope>
    <source>
        <strain evidence="1">UCR3666</strain>
    </source>
</reference>
<evidence type="ECO:0000313" key="2">
    <source>
        <dbReference type="Proteomes" id="UP000277212"/>
    </source>
</evidence>